<keyword evidence="12" id="KW-1185">Reference proteome</keyword>
<feature type="domain" description="MYND-type" evidence="9">
    <location>
        <begin position="551"/>
        <end position="608"/>
    </location>
</feature>
<evidence type="ECO:0000256" key="5">
    <source>
        <dbReference type="ARBA" id="ARBA00022771"/>
    </source>
</evidence>
<dbReference type="OrthoDB" id="5945798at2759"/>
<dbReference type="PANTHER" id="PTHR46402:SF2">
    <property type="entry name" value="HISTONE-LYSINE N-TRIMETHYLTRANSFERASE SMYD5"/>
    <property type="match status" value="1"/>
</dbReference>
<dbReference type="EMBL" id="CAJNOM010000218">
    <property type="protein sequence ID" value="CAF1243977.1"/>
    <property type="molecule type" value="Genomic_DNA"/>
</dbReference>
<protein>
    <submittedName>
        <fullName evidence="10">Uncharacterized protein</fullName>
    </submittedName>
</protein>
<dbReference type="SUPFAM" id="SSF82199">
    <property type="entry name" value="SET domain"/>
    <property type="match status" value="1"/>
</dbReference>
<dbReference type="GO" id="GO:0032259">
    <property type="term" value="P:methylation"/>
    <property type="evidence" value="ECO:0007669"/>
    <property type="project" value="UniProtKB-KW"/>
</dbReference>
<dbReference type="GO" id="GO:0008270">
    <property type="term" value="F:zinc ion binding"/>
    <property type="evidence" value="ECO:0007669"/>
    <property type="project" value="UniProtKB-KW"/>
</dbReference>
<reference evidence="10" key="1">
    <citation type="submission" date="2021-02" db="EMBL/GenBank/DDBJ databases">
        <authorList>
            <person name="Nowell W R."/>
        </authorList>
    </citation>
    <scope>NUCLEOTIDE SEQUENCE</scope>
</reference>
<keyword evidence="5 7" id="KW-0863">Zinc-finger</keyword>
<evidence type="ECO:0000313" key="13">
    <source>
        <dbReference type="Proteomes" id="UP000663877"/>
    </source>
</evidence>
<keyword evidence="4" id="KW-0479">Metal-binding</keyword>
<dbReference type="PROSITE" id="PS50865">
    <property type="entry name" value="ZF_MYND_2"/>
    <property type="match status" value="2"/>
</dbReference>
<evidence type="ECO:0000259" key="9">
    <source>
        <dbReference type="PROSITE" id="PS50865"/>
    </source>
</evidence>
<evidence type="ECO:0000256" key="3">
    <source>
        <dbReference type="ARBA" id="ARBA00022691"/>
    </source>
</evidence>
<name>A0A813RP34_9BILA</name>
<dbReference type="Gene3D" id="6.10.140.2220">
    <property type="match status" value="2"/>
</dbReference>
<dbReference type="InterPro" id="IPR001214">
    <property type="entry name" value="SET_dom"/>
</dbReference>
<feature type="domain" description="SET" evidence="8">
    <location>
        <begin position="153"/>
        <end position="515"/>
    </location>
</feature>
<dbReference type="InterPro" id="IPR046341">
    <property type="entry name" value="SET_dom_sf"/>
</dbReference>
<dbReference type="PROSITE" id="PS50280">
    <property type="entry name" value="SET"/>
    <property type="match status" value="1"/>
</dbReference>
<dbReference type="PANTHER" id="PTHR46402">
    <property type="entry name" value="SET AND MYND DOMAIN-CONTAINING PROTEIN 5"/>
    <property type="match status" value="1"/>
</dbReference>
<keyword evidence="1" id="KW-0489">Methyltransferase</keyword>
<evidence type="ECO:0000256" key="6">
    <source>
        <dbReference type="ARBA" id="ARBA00022833"/>
    </source>
</evidence>
<evidence type="ECO:0000259" key="8">
    <source>
        <dbReference type="PROSITE" id="PS50280"/>
    </source>
</evidence>
<evidence type="ECO:0000313" key="10">
    <source>
        <dbReference type="EMBL" id="CAF0787145.1"/>
    </source>
</evidence>
<dbReference type="InterPro" id="IPR002893">
    <property type="entry name" value="Znf_MYND"/>
</dbReference>
<feature type="domain" description="MYND-type" evidence="9">
    <location>
        <begin position="218"/>
        <end position="285"/>
    </location>
</feature>
<dbReference type="GO" id="GO:0045814">
    <property type="term" value="P:negative regulation of gene expression, epigenetic"/>
    <property type="evidence" value="ECO:0007669"/>
    <property type="project" value="TreeGrafter"/>
</dbReference>
<proteinExistence type="predicted"/>
<dbReference type="SUPFAM" id="SSF144232">
    <property type="entry name" value="HIT/MYND zinc finger-like"/>
    <property type="match status" value="2"/>
</dbReference>
<evidence type="ECO:0000256" key="2">
    <source>
        <dbReference type="ARBA" id="ARBA00022679"/>
    </source>
</evidence>
<evidence type="ECO:0000256" key="4">
    <source>
        <dbReference type="ARBA" id="ARBA00022723"/>
    </source>
</evidence>
<evidence type="ECO:0000313" key="12">
    <source>
        <dbReference type="Proteomes" id="UP000663832"/>
    </source>
</evidence>
<comment type="caution">
    <text evidence="10">The sequence shown here is derived from an EMBL/GenBank/DDBJ whole genome shotgun (WGS) entry which is preliminary data.</text>
</comment>
<accession>A0A813RP34</accession>
<dbReference type="CDD" id="cd20071">
    <property type="entry name" value="SET_SMYD"/>
    <property type="match status" value="1"/>
</dbReference>
<dbReference type="AlphaFoldDB" id="A0A813RP34"/>
<keyword evidence="3" id="KW-0949">S-adenosyl-L-methionine</keyword>
<dbReference type="EMBL" id="CAJNOI010000011">
    <property type="protein sequence ID" value="CAF0787145.1"/>
    <property type="molecule type" value="Genomic_DNA"/>
</dbReference>
<dbReference type="Proteomes" id="UP000663832">
    <property type="component" value="Unassembled WGS sequence"/>
</dbReference>
<dbReference type="Pfam" id="PF01753">
    <property type="entry name" value="zf-MYND"/>
    <property type="match status" value="2"/>
</dbReference>
<evidence type="ECO:0000256" key="1">
    <source>
        <dbReference type="ARBA" id="ARBA00022603"/>
    </source>
</evidence>
<gene>
    <name evidence="10" type="ORF">BJG266_LOCUS4464</name>
    <name evidence="11" type="ORF">QVE165_LOCUS28135</name>
</gene>
<keyword evidence="6" id="KW-0862">Zinc</keyword>
<dbReference type="Proteomes" id="UP000663877">
    <property type="component" value="Unassembled WGS sequence"/>
</dbReference>
<keyword evidence="2" id="KW-0808">Transferase</keyword>
<evidence type="ECO:0000256" key="7">
    <source>
        <dbReference type="PROSITE-ProRule" id="PRU00134"/>
    </source>
</evidence>
<evidence type="ECO:0000313" key="11">
    <source>
        <dbReference type="EMBL" id="CAF1243977.1"/>
    </source>
</evidence>
<organism evidence="10 13">
    <name type="scientific">Adineta steineri</name>
    <dbReference type="NCBI Taxonomy" id="433720"/>
    <lineage>
        <taxon>Eukaryota</taxon>
        <taxon>Metazoa</taxon>
        <taxon>Spiralia</taxon>
        <taxon>Gnathifera</taxon>
        <taxon>Rotifera</taxon>
        <taxon>Eurotatoria</taxon>
        <taxon>Bdelloidea</taxon>
        <taxon>Adinetida</taxon>
        <taxon>Adinetidae</taxon>
        <taxon>Adineta</taxon>
    </lineage>
</organism>
<sequence length="621" mass="71419">MSVDDENDDRMLEAMVNNSLLPTNQLKECTSKEEADLILRIRRTILHLDEDSTNDRSSPKNDTILSSSPTTSTIALSTATLDFKIERAKQKYAAGSLEEAFYECWKIPSEQRPLEIWKLGGECCKKLRVFAVAQRWFSEAIHVCRSNNTDLNIKLEQARIARFFNNYLTQYPMIDIRIDQRGKGIYAKRVISPGEDIFTDIPIVHAQTVDTLSISPSCTTCTTSLLTPVVYFEASWSRMPEKLQRQIEEYWPTITPISCPYCPYELYCSELCRDKAWNSYHRILCPSINPETTELYQFCANKQIIVRETWNSIFSPMVLAKLIAMIILNIVNSVQDNDTSNGIDLNHSYTVEETDEGPLEHAKETFSEFISSGDPTYIRTIPRMLKIMRNIFNHPSMPVHYEFNEQEFNYRFYQIACNAQSFSSPTYATTIYTRFLYNIRQRDKSGLYKTLQTYLKGEPVDQVFGGLFPLQSSINHSCDNSCEIMDCQVTPEAAGIKVRCKHQLKPGDELTINYVDLALGRRARRAMLKRAYNFWCECQRCTFEGDDAYSCTECKTLSPVIDNPNPNLTNDNAPFRKPFPACSRCRNAWYCSSACQKQAWKQGHKLICRDWTKERSSSSAN</sequence>
<dbReference type="GO" id="GO:0042799">
    <property type="term" value="F:histone H4K20 methyltransferase activity"/>
    <property type="evidence" value="ECO:0007669"/>
    <property type="project" value="TreeGrafter"/>
</dbReference>
<dbReference type="Gene3D" id="2.170.270.10">
    <property type="entry name" value="SET domain"/>
    <property type="match status" value="1"/>
</dbReference>
<dbReference type="Gene3D" id="1.10.220.160">
    <property type="match status" value="1"/>
</dbReference>
<dbReference type="Pfam" id="PF00856">
    <property type="entry name" value="SET"/>
    <property type="match status" value="1"/>
</dbReference>